<comment type="caution">
    <text evidence="9">The sequence shown here is derived from an EMBL/GenBank/DDBJ whole genome shotgun (WGS) entry which is preliminary data.</text>
</comment>
<keyword evidence="10" id="KW-1185">Reference proteome</keyword>
<dbReference type="AlphaFoldDB" id="A0AAV8VT37"/>
<dbReference type="SUPFAM" id="SSF57667">
    <property type="entry name" value="beta-beta-alpha zinc fingers"/>
    <property type="match status" value="1"/>
</dbReference>
<dbReference type="SMART" id="SM00355">
    <property type="entry name" value="ZnF_C2H2"/>
    <property type="match status" value="3"/>
</dbReference>
<keyword evidence="5" id="KW-0862">Zinc</keyword>
<name>A0AAV8VT37_9CUCU</name>
<dbReference type="GO" id="GO:0005634">
    <property type="term" value="C:nucleus"/>
    <property type="evidence" value="ECO:0007669"/>
    <property type="project" value="UniProtKB-SubCell"/>
</dbReference>
<evidence type="ECO:0000256" key="3">
    <source>
        <dbReference type="ARBA" id="ARBA00022737"/>
    </source>
</evidence>
<evidence type="ECO:0000256" key="2">
    <source>
        <dbReference type="ARBA" id="ARBA00022723"/>
    </source>
</evidence>
<keyword evidence="3" id="KW-0677">Repeat</keyword>
<dbReference type="PROSITE" id="PS00028">
    <property type="entry name" value="ZINC_FINGER_C2H2_1"/>
    <property type="match status" value="2"/>
</dbReference>
<reference evidence="9 10" key="1">
    <citation type="journal article" date="2023" name="Insect Mol. Biol.">
        <title>Genome sequencing provides insights into the evolution of gene families encoding plant cell wall-degrading enzymes in longhorned beetles.</title>
        <authorList>
            <person name="Shin N.R."/>
            <person name="Okamura Y."/>
            <person name="Kirsch R."/>
            <person name="Pauchet Y."/>
        </authorList>
    </citation>
    <scope>NUCLEOTIDE SEQUENCE [LARGE SCALE GENOMIC DNA]</scope>
    <source>
        <strain evidence="9">EAD_L_NR</strain>
    </source>
</reference>
<proteinExistence type="predicted"/>
<evidence type="ECO:0000256" key="1">
    <source>
        <dbReference type="ARBA" id="ARBA00004123"/>
    </source>
</evidence>
<feature type="domain" description="C2H2-type" evidence="8">
    <location>
        <begin position="44"/>
        <end position="71"/>
    </location>
</feature>
<dbReference type="PROSITE" id="PS50157">
    <property type="entry name" value="ZINC_FINGER_C2H2_2"/>
    <property type="match status" value="2"/>
</dbReference>
<dbReference type="Gene3D" id="3.30.160.60">
    <property type="entry name" value="Classic Zinc Finger"/>
    <property type="match status" value="3"/>
</dbReference>
<feature type="domain" description="C2H2-type" evidence="8">
    <location>
        <begin position="70"/>
        <end position="93"/>
    </location>
</feature>
<evidence type="ECO:0000259" key="8">
    <source>
        <dbReference type="PROSITE" id="PS50157"/>
    </source>
</evidence>
<comment type="subcellular location">
    <subcellularLocation>
        <location evidence="1">Nucleus</location>
    </subcellularLocation>
</comment>
<keyword evidence="4 7" id="KW-0863">Zinc-finger</keyword>
<keyword evidence="6" id="KW-0539">Nucleus</keyword>
<dbReference type="Pfam" id="PF00096">
    <property type="entry name" value="zf-C2H2"/>
    <property type="match status" value="1"/>
</dbReference>
<keyword evidence="2" id="KW-0479">Metal-binding</keyword>
<dbReference type="InterPro" id="IPR036236">
    <property type="entry name" value="Znf_C2H2_sf"/>
</dbReference>
<evidence type="ECO:0000256" key="4">
    <source>
        <dbReference type="ARBA" id="ARBA00022771"/>
    </source>
</evidence>
<evidence type="ECO:0000256" key="6">
    <source>
        <dbReference type="ARBA" id="ARBA00023242"/>
    </source>
</evidence>
<dbReference type="InterPro" id="IPR013087">
    <property type="entry name" value="Znf_C2H2_type"/>
</dbReference>
<evidence type="ECO:0000313" key="9">
    <source>
        <dbReference type="EMBL" id="KAJ8917492.1"/>
    </source>
</evidence>
<dbReference type="GO" id="GO:0000981">
    <property type="term" value="F:DNA-binding transcription factor activity, RNA polymerase II-specific"/>
    <property type="evidence" value="ECO:0007669"/>
    <property type="project" value="TreeGrafter"/>
</dbReference>
<gene>
    <name evidence="9" type="ORF">NQ315_005541</name>
</gene>
<protein>
    <recommendedName>
        <fullName evidence="8">C2H2-type domain-containing protein</fullName>
    </recommendedName>
</protein>
<dbReference type="PANTHER" id="PTHR24394">
    <property type="entry name" value="ZINC FINGER PROTEIN"/>
    <property type="match status" value="1"/>
</dbReference>
<dbReference type="EMBL" id="JANEYG010000033">
    <property type="protein sequence ID" value="KAJ8917492.1"/>
    <property type="molecule type" value="Genomic_DNA"/>
</dbReference>
<evidence type="ECO:0000313" key="10">
    <source>
        <dbReference type="Proteomes" id="UP001159042"/>
    </source>
</evidence>
<sequence length="148" mass="17240">MVAKDYLCKICGKRYPNPTYSNSNDLKNHERSHLGKKGDEFKNWACDECNMKFYHPCRLARHKKTHTKPYVCHICTKPFTSNSVLLKHIKNKHGLMYVEESVLQPDEGVSQIFVQCQSQSIEKTESLLGYEKVQTVGFEKEEDNIHFL</sequence>
<dbReference type="GO" id="GO:0008270">
    <property type="term" value="F:zinc ion binding"/>
    <property type="evidence" value="ECO:0007669"/>
    <property type="project" value="UniProtKB-KW"/>
</dbReference>
<accession>A0AAV8VT37</accession>
<evidence type="ECO:0000256" key="5">
    <source>
        <dbReference type="ARBA" id="ARBA00022833"/>
    </source>
</evidence>
<dbReference type="PANTHER" id="PTHR24394:SF44">
    <property type="entry name" value="ZINC FINGER PROTEIN 271-LIKE"/>
    <property type="match status" value="1"/>
</dbReference>
<organism evidence="9 10">
    <name type="scientific">Exocentrus adspersus</name>
    <dbReference type="NCBI Taxonomy" id="1586481"/>
    <lineage>
        <taxon>Eukaryota</taxon>
        <taxon>Metazoa</taxon>
        <taxon>Ecdysozoa</taxon>
        <taxon>Arthropoda</taxon>
        <taxon>Hexapoda</taxon>
        <taxon>Insecta</taxon>
        <taxon>Pterygota</taxon>
        <taxon>Neoptera</taxon>
        <taxon>Endopterygota</taxon>
        <taxon>Coleoptera</taxon>
        <taxon>Polyphaga</taxon>
        <taxon>Cucujiformia</taxon>
        <taxon>Chrysomeloidea</taxon>
        <taxon>Cerambycidae</taxon>
        <taxon>Lamiinae</taxon>
        <taxon>Acanthocinini</taxon>
        <taxon>Exocentrus</taxon>
    </lineage>
</organism>
<dbReference type="Proteomes" id="UP001159042">
    <property type="component" value="Unassembled WGS sequence"/>
</dbReference>
<evidence type="ECO:0000256" key="7">
    <source>
        <dbReference type="PROSITE-ProRule" id="PRU00042"/>
    </source>
</evidence>